<dbReference type="Pfam" id="PF06776">
    <property type="entry name" value="IalB"/>
    <property type="match status" value="1"/>
</dbReference>
<dbReference type="InterPro" id="IPR038696">
    <property type="entry name" value="IalB_sf"/>
</dbReference>
<dbReference type="STRING" id="856793.MICA_625"/>
<dbReference type="AlphaFoldDB" id="G2KN27"/>
<dbReference type="KEGG" id="mai:MICA_625"/>
<keyword evidence="1" id="KW-0732">Signal</keyword>
<dbReference type="RefSeq" id="WP_014102182.1">
    <property type="nucleotide sequence ID" value="NC_016026.1"/>
</dbReference>
<gene>
    <name evidence="2" type="ordered locus">MICA_625</name>
</gene>
<reference evidence="2 3" key="1">
    <citation type="journal article" date="2011" name="BMC Genomics">
        <title>Genomic insights into an obligate epibiotic bacterial predator: Micavibrio aeruginosavorus ARL-13.</title>
        <authorList>
            <person name="Wang Z."/>
            <person name="Kadouri D."/>
            <person name="Wu M."/>
        </authorList>
    </citation>
    <scope>NUCLEOTIDE SEQUENCE [LARGE SCALE GENOMIC DNA]</scope>
    <source>
        <strain evidence="2 3">ARL-13</strain>
    </source>
</reference>
<dbReference type="eggNOG" id="COG5342">
    <property type="taxonomic scope" value="Bacteria"/>
</dbReference>
<name>G2KN27_MICAA</name>
<dbReference type="Gene3D" id="2.60.40.1880">
    <property type="entry name" value="Invasion associated locus B (IalB) protein"/>
    <property type="match status" value="1"/>
</dbReference>
<feature type="chain" id="PRO_5003432830" evidence="1">
    <location>
        <begin position="22"/>
        <end position="158"/>
    </location>
</feature>
<protein>
    <submittedName>
        <fullName evidence="2">Invasion associated locus B family protein</fullName>
    </submittedName>
</protein>
<evidence type="ECO:0000313" key="3">
    <source>
        <dbReference type="Proteomes" id="UP000009286"/>
    </source>
</evidence>
<dbReference type="InterPro" id="IPR010642">
    <property type="entry name" value="Invasion_prot_B"/>
</dbReference>
<organism evidence="2 3">
    <name type="scientific">Micavibrio aeruginosavorus (strain ARL-13)</name>
    <dbReference type="NCBI Taxonomy" id="856793"/>
    <lineage>
        <taxon>Bacteria</taxon>
        <taxon>Pseudomonadati</taxon>
        <taxon>Bdellovibrionota</taxon>
        <taxon>Bdellovibrionia</taxon>
        <taxon>Bdellovibrionales</taxon>
        <taxon>Pseudobdellovibrionaceae</taxon>
        <taxon>Micavibrio</taxon>
    </lineage>
</organism>
<dbReference type="EMBL" id="CP002382">
    <property type="protein sequence ID" value="AEP08959.1"/>
    <property type="molecule type" value="Genomic_DNA"/>
</dbReference>
<accession>G2KN27</accession>
<dbReference type="Proteomes" id="UP000009286">
    <property type="component" value="Chromosome"/>
</dbReference>
<evidence type="ECO:0000313" key="2">
    <source>
        <dbReference type="EMBL" id="AEP08959.1"/>
    </source>
</evidence>
<sequence length="158" mass="16770">MKVLALVFLLLCLGFAPAAHAADWAVRCAPDGTQCEAWQRLMVKGTVQRMAEIAIGFPDGPRQPARGVMVLPLGIMLPAGVKLSIDNAAPYGAQVRYCTHDGCMAFLTLDDVVLTELRKGRAATLAFQSFAGKDVTLPISLNGITAALDEAAAKTKQD</sequence>
<feature type="signal peptide" evidence="1">
    <location>
        <begin position="1"/>
        <end position="21"/>
    </location>
</feature>
<proteinExistence type="predicted"/>
<dbReference type="OrthoDB" id="9797912at2"/>
<keyword evidence="3" id="KW-1185">Reference proteome</keyword>
<evidence type="ECO:0000256" key="1">
    <source>
        <dbReference type="SAM" id="SignalP"/>
    </source>
</evidence>
<dbReference type="HOGENOM" id="CLU_1693457_0_0_5"/>